<evidence type="ECO:0000256" key="3">
    <source>
        <dbReference type="ARBA" id="ARBA00005697"/>
    </source>
</evidence>
<feature type="active site" description="Nucleophile" evidence="13">
    <location>
        <position position="883"/>
    </location>
</feature>
<evidence type="ECO:0000256" key="5">
    <source>
        <dbReference type="ARBA" id="ARBA00022448"/>
    </source>
</evidence>
<dbReference type="Pfam" id="PF01088">
    <property type="entry name" value="Peptidase_C12"/>
    <property type="match status" value="1"/>
</dbReference>
<feature type="active site" description="Proton donor" evidence="13">
    <location>
        <position position="958"/>
    </location>
</feature>
<evidence type="ECO:0000256" key="14">
    <source>
        <dbReference type="SAM" id="MobiDB-lite"/>
    </source>
</evidence>
<evidence type="ECO:0000256" key="1">
    <source>
        <dbReference type="ARBA" id="ARBA00000707"/>
    </source>
</evidence>
<dbReference type="InterPro" id="IPR038765">
    <property type="entry name" value="Papain-like_cys_pep_sf"/>
</dbReference>
<keyword evidence="8 13" id="KW-0833">Ubl conjugation pathway</keyword>
<protein>
    <recommendedName>
        <fullName evidence="4 13">ubiquitinyl hydrolase 1</fullName>
        <ecNumber evidence="4 13">3.4.19.12</ecNumber>
    </recommendedName>
</protein>
<comment type="catalytic activity">
    <reaction evidence="1 13">
        <text>Thiol-dependent hydrolysis of ester, thioester, amide, peptide and isopeptide bonds formed by the C-terminal Gly of ubiquitin (a 76-residue protein attached to proteins as an intracellular targeting signal).</text>
        <dbReference type="EC" id="3.4.19.12"/>
    </reaction>
</comment>
<feature type="site" description="Important for enzyme activity" evidence="13">
    <location>
        <position position="973"/>
    </location>
</feature>
<dbReference type="InterPro" id="IPR006043">
    <property type="entry name" value="NCS2"/>
</dbReference>
<evidence type="ECO:0000256" key="6">
    <source>
        <dbReference type="ARBA" id="ARBA00022670"/>
    </source>
</evidence>
<dbReference type="EC" id="3.4.19.12" evidence="4 13"/>
<sequence length="1115" mass="121819">MRRSAKPGSWQCWDVQRQNQHGQATLTKTITTWSRPDPLNFGVVVVYPESEEKSGLCSDAGSFVGGSSPSVAANQLNRMFKAMAERRFGGVAHRWSSSRVDLLSLSRRLTSRTRAISGRSGVRVEGIAKEKLAVAGAVLVGVSRSVVVIVPSSPRLGGGAEPVPFKPFLPLTAISFAPPDSLVSPPPLLFLSFPESTGCSPTDSPSSTMSNMSTHSNMERLEAEPPVGSPVRRGHPKFRGMWKAVDRFDKTISSSTFGRIFRLEGSGHPKEIPDSSFLREIRAGATTFATMAYIIAVNTGGNCVCNLENRADCDTIDAYKACKEDVRRDLITATAAIAGLASFIFGFFTNLPVALAPGMGLNAYFAFQVVGPNGSGNIPYSVALTAVFVEGLIFIFLALTGMRQWLVKLIPATIKTATGVGIGFFLTEIGLSYSTGIGAITGGWKATPLAIAGCPIEMIDPESQMCKGGLMSSPKMWTAIFAGGVVTAYLMSFRVKYALIIGIALVSILSWPRNTAITYFPYTEEGDARFDFFKNVVSFHPIRNTLNALDWDVAKNGSQFALALFTFLYVDIIDATATLYSMVRFCGVVDPKDGDFPRSTIAYCCDAACISIGALFGCSPVTAFIESGAGIAEGGRTGLTAMTTGLCFLISIFFAPVFASIPPWATGCTLVLVGCMMIRQITQINWRYIGDVLPSFVVMTFIPFSYSVAYGLIAGVFVYTVLNGLIALTVWLSGGRLEPREYDMKEYWSWKGSGKQPWFVRAVRAQGCFGHADADSKRSFNMQDPDHESSFRTSSRLDSSDQKEGVAMGVFTYLLENLGVKGVQFEELLTLSAEELAPLQPVYGIIFLFRYPSEGLPARAPESFDRDAAEQIFFAQQTIQNACGTQALLSVVLNKTADVEIGDKLTEFRDFTMVLPPEFRGEALSNSDLIRDVHNSFAKSSPFVDETQKTGEAEDAFHFIAYTPINGKLYELDGLQPAPISHGPCDTDNFPAKVMQILQERVLTYASSEIRFNVLAMVRDPRIAARDIGDAETLERENEKRRNWRFENALRRHNFVGFAGEVLKGVVAQKIDKGDAEYDAWIKEGLERRKRDEDAVRLRRKMGGGGGDEDEEMMG</sequence>
<feature type="transmembrane region" description="Helical" evidence="15">
    <location>
        <begin position="378"/>
        <end position="399"/>
    </location>
</feature>
<dbReference type="GO" id="GO:0015853">
    <property type="term" value="P:adenine transport"/>
    <property type="evidence" value="ECO:0007669"/>
    <property type="project" value="TreeGrafter"/>
</dbReference>
<evidence type="ECO:0000313" key="17">
    <source>
        <dbReference type="EMBL" id="KAK2736087.1"/>
    </source>
</evidence>
<dbReference type="Pfam" id="PF18031">
    <property type="entry name" value="UCH_C"/>
    <property type="match status" value="1"/>
</dbReference>
<dbReference type="GO" id="GO:0005345">
    <property type="term" value="F:purine nucleobase transmembrane transporter activity"/>
    <property type="evidence" value="ECO:0007669"/>
    <property type="project" value="TreeGrafter"/>
</dbReference>
<evidence type="ECO:0000256" key="13">
    <source>
        <dbReference type="PROSITE-ProRule" id="PRU01393"/>
    </source>
</evidence>
<evidence type="ECO:0000256" key="10">
    <source>
        <dbReference type="ARBA" id="ARBA00022807"/>
    </source>
</evidence>
<dbReference type="Gene3D" id="1.20.58.860">
    <property type="match status" value="1"/>
</dbReference>
<feature type="transmembrane region" description="Helical" evidence="15">
    <location>
        <begin position="712"/>
        <end position="732"/>
    </location>
</feature>
<reference evidence="17" key="1">
    <citation type="submission" date="2023-02" db="EMBL/GenBank/DDBJ databases">
        <title>Colletotrichum kahawae CIFC_Que2 genome sequencing and assembly.</title>
        <authorList>
            <person name="Baroncelli R."/>
        </authorList>
    </citation>
    <scope>NUCLEOTIDE SEQUENCE</scope>
    <source>
        <strain evidence="17">CIFC_Que2</strain>
    </source>
</reference>
<feature type="transmembrane region" description="Helical" evidence="15">
    <location>
        <begin position="560"/>
        <end position="580"/>
    </location>
</feature>
<dbReference type="Proteomes" id="UP001281614">
    <property type="component" value="Unassembled WGS sequence"/>
</dbReference>
<feature type="transmembrane region" description="Helical" evidence="15">
    <location>
        <begin position="600"/>
        <end position="625"/>
    </location>
</feature>
<dbReference type="GO" id="GO:0006511">
    <property type="term" value="P:ubiquitin-dependent protein catabolic process"/>
    <property type="evidence" value="ECO:0007669"/>
    <property type="project" value="UniProtKB-UniRule"/>
</dbReference>
<comment type="caution">
    <text evidence="17">The sequence shown here is derived from an EMBL/GenBank/DDBJ whole genome shotgun (WGS) entry which is preliminary data.</text>
</comment>
<accession>A0AAD9Y308</accession>
<dbReference type="CDD" id="cd09617">
    <property type="entry name" value="Peptidase_C12_UCH37_BAP1"/>
    <property type="match status" value="1"/>
</dbReference>
<keyword evidence="5" id="KW-0813">Transport</keyword>
<comment type="subcellular location">
    <subcellularLocation>
        <location evidence="2">Membrane</location>
        <topology evidence="2">Multi-pass membrane protein</topology>
    </subcellularLocation>
</comment>
<dbReference type="GO" id="GO:0005886">
    <property type="term" value="C:plasma membrane"/>
    <property type="evidence" value="ECO:0007669"/>
    <property type="project" value="TreeGrafter"/>
</dbReference>
<dbReference type="PANTHER" id="PTHR43337:SF3">
    <property type="entry name" value="PURINE TRANSPORTER"/>
    <property type="match status" value="1"/>
</dbReference>
<feature type="region of interest" description="Disordered" evidence="14">
    <location>
        <begin position="776"/>
        <end position="798"/>
    </location>
</feature>
<name>A0AAD9Y308_COLKA</name>
<comment type="similarity">
    <text evidence="13">Belongs to the peptidase C12 family.</text>
</comment>
<dbReference type="InterPro" id="IPR045018">
    <property type="entry name" value="Azg-like"/>
</dbReference>
<dbReference type="SUPFAM" id="SSF54001">
    <property type="entry name" value="Cysteine proteinases"/>
    <property type="match status" value="1"/>
</dbReference>
<dbReference type="InterPro" id="IPR001578">
    <property type="entry name" value="Peptidase_C12_UCH"/>
</dbReference>
<comment type="similarity">
    <text evidence="3">Belongs to the nucleobase:cation symporter-2 (NCS2) (TC 2.A.40) family. Azg-like subfamily.</text>
</comment>
<feature type="compositionally biased region" description="Low complexity" evidence="14">
    <location>
        <begin position="199"/>
        <end position="216"/>
    </location>
</feature>
<feature type="transmembrane region" description="Helical" evidence="15">
    <location>
        <begin position="330"/>
        <end position="358"/>
    </location>
</feature>
<evidence type="ECO:0000256" key="11">
    <source>
        <dbReference type="ARBA" id="ARBA00022989"/>
    </source>
</evidence>
<keyword evidence="18" id="KW-1185">Reference proteome</keyword>
<evidence type="ECO:0000256" key="7">
    <source>
        <dbReference type="ARBA" id="ARBA00022692"/>
    </source>
</evidence>
<feature type="transmembrane region" description="Helical" evidence="15">
    <location>
        <begin position="497"/>
        <end position="512"/>
    </location>
</feature>
<proteinExistence type="inferred from homology"/>
<evidence type="ECO:0000256" key="12">
    <source>
        <dbReference type="ARBA" id="ARBA00023136"/>
    </source>
</evidence>
<evidence type="ECO:0000259" key="16">
    <source>
        <dbReference type="PROSITE" id="PS52048"/>
    </source>
</evidence>
<dbReference type="FunFam" id="3.40.532.10:FF:000009">
    <property type="entry name" value="Ubiquitin carboxyl-terminal hydrolase"/>
    <property type="match status" value="1"/>
</dbReference>
<gene>
    <name evidence="17" type="ORF">CKAH01_07841</name>
</gene>
<dbReference type="PROSITE" id="PS52048">
    <property type="entry name" value="UCH_DOMAIN"/>
    <property type="match status" value="1"/>
</dbReference>
<evidence type="ECO:0000256" key="4">
    <source>
        <dbReference type="ARBA" id="ARBA00012759"/>
    </source>
</evidence>
<keyword evidence="6 13" id="KW-0645">Protease</keyword>
<dbReference type="AlphaFoldDB" id="A0AAD9Y308"/>
<dbReference type="Pfam" id="PF00860">
    <property type="entry name" value="Xan_ur_permease"/>
    <property type="match status" value="1"/>
</dbReference>
<keyword evidence="9 13" id="KW-0378">Hydrolase</keyword>
<evidence type="ECO:0000256" key="2">
    <source>
        <dbReference type="ARBA" id="ARBA00004141"/>
    </source>
</evidence>
<feature type="region of interest" description="Disordered" evidence="14">
    <location>
        <begin position="199"/>
        <end position="233"/>
    </location>
</feature>
<feature type="site" description="Transition state stabilizer" evidence="13">
    <location>
        <position position="877"/>
    </location>
</feature>
<keyword evidence="10 13" id="KW-0788">Thiol protease</keyword>
<dbReference type="GO" id="GO:0015854">
    <property type="term" value="P:guanine transport"/>
    <property type="evidence" value="ECO:0007669"/>
    <property type="project" value="TreeGrafter"/>
</dbReference>
<evidence type="ECO:0000313" key="18">
    <source>
        <dbReference type="Proteomes" id="UP001281614"/>
    </source>
</evidence>
<dbReference type="InterPro" id="IPR041507">
    <property type="entry name" value="UCH_C"/>
</dbReference>
<feature type="transmembrane region" description="Helical" evidence="15">
    <location>
        <begin position="474"/>
        <end position="491"/>
    </location>
</feature>
<keyword evidence="12 15" id="KW-0472">Membrane</keyword>
<feature type="domain" description="UCH catalytic" evidence="16">
    <location>
        <begin position="800"/>
        <end position="1019"/>
    </location>
</feature>
<organism evidence="17 18">
    <name type="scientific">Colletotrichum kahawae</name>
    <name type="common">Coffee berry disease fungus</name>
    <dbReference type="NCBI Taxonomy" id="34407"/>
    <lineage>
        <taxon>Eukaryota</taxon>
        <taxon>Fungi</taxon>
        <taxon>Dikarya</taxon>
        <taxon>Ascomycota</taxon>
        <taxon>Pezizomycotina</taxon>
        <taxon>Sordariomycetes</taxon>
        <taxon>Hypocreomycetidae</taxon>
        <taxon>Glomerellales</taxon>
        <taxon>Glomerellaceae</taxon>
        <taxon>Colletotrichum</taxon>
        <taxon>Colletotrichum gloeosporioides species complex</taxon>
    </lineage>
</organism>
<evidence type="ECO:0000256" key="8">
    <source>
        <dbReference type="ARBA" id="ARBA00022786"/>
    </source>
</evidence>
<dbReference type="PANTHER" id="PTHR43337">
    <property type="entry name" value="XANTHINE/URACIL PERMEASE C887.17-RELATED"/>
    <property type="match status" value="1"/>
</dbReference>
<dbReference type="InterPro" id="IPR036959">
    <property type="entry name" value="Peptidase_C12_UCH_sf"/>
</dbReference>
<dbReference type="Gene3D" id="3.40.532.10">
    <property type="entry name" value="Peptidase C12, ubiquitin carboxyl-terminal hydrolase"/>
    <property type="match status" value="1"/>
</dbReference>
<keyword evidence="7 15" id="KW-0812">Transmembrane</keyword>
<evidence type="ECO:0000256" key="15">
    <source>
        <dbReference type="SAM" id="Phobius"/>
    </source>
</evidence>
<dbReference type="GO" id="GO:0004843">
    <property type="term" value="F:cysteine-type deubiquitinase activity"/>
    <property type="evidence" value="ECO:0007669"/>
    <property type="project" value="UniProtKB-UniRule"/>
</dbReference>
<keyword evidence="11 15" id="KW-1133">Transmembrane helix</keyword>
<evidence type="ECO:0000256" key="9">
    <source>
        <dbReference type="ARBA" id="ARBA00022801"/>
    </source>
</evidence>
<feature type="compositionally biased region" description="Basic and acidic residues" evidence="14">
    <location>
        <begin position="776"/>
        <end position="790"/>
    </location>
</feature>
<feature type="transmembrane region" description="Helical" evidence="15">
    <location>
        <begin position="688"/>
        <end position="706"/>
    </location>
</feature>
<dbReference type="EMBL" id="VYYT01000433">
    <property type="protein sequence ID" value="KAK2736087.1"/>
    <property type="molecule type" value="Genomic_DNA"/>
</dbReference>